<feature type="transmembrane region" description="Helical" evidence="2">
    <location>
        <begin position="67"/>
        <end position="86"/>
    </location>
</feature>
<reference evidence="3 4" key="1">
    <citation type="submission" date="2017-12" db="EMBL/GenBank/DDBJ databases">
        <title>Sequencing the genomes of 1000 Actinobacteria strains.</title>
        <authorList>
            <person name="Klenk H.-P."/>
        </authorList>
    </citation>
    <scope>NUCLEOTIDE SEQUENCE [LARGE SCALE GENOMIC DNA]</scope>
    <source>
        <strain evidence="3 4">DSM 12806</strain>
    </source>
</reference>
<evidence type="ECO:0000256" key="1">
    <source>
        <dbReference type="SAM" id="MobiDB-lite"/>
    </source>
</evidence>
<evidence type="ECO:0000313" key="4">
    <source>
        <dbReference type="Proteomes" id="UP000233781"/>
    </source>
</evidence>
<sequence>MFPALLARLRAMRTTSPSPLGAPAARAPRGARVVAGVLCGLQALVLVGVAAFYLYELVLGEGSDGTRVVMSALVILLAAVGLAVLSRGWLRWTRWPRTPTVLWDLLLLPVVWGLLQAGRAALGGLVLAVALVAVGAALVAPRPEDPDVAGAPSPGAPSPGATPEP</sequence>
<evidence type="ECO:0008006" key="5">
    <source>
        <dbReference type="Google" id="ProtNLM"/>
    </source>
</evidence>
<name>A0A2N3YK15_9MICO</name>
<keyword evidence="4" id="KW-1185">Reference proteome</keyword>
<evidence type="ECO:0000256" key="2">
    <source>
        <dbReference type="SAM" id="Phobius"/>
    </source>
</evidence>
<protein>
    <recommendedName>
        <fullName evidence="5">Integral membrane protein</fullName>
    </recommendedName>
</protein>
<keyword evidence="2" id="KW-0472">Membrane</keyword>
<dbReference type="EMBL" id="PJNE01000001">
    <property type="protein sequence ID" value="PKW27138.1"/>
    <property type="molecule type" value="Genomic_DNA"/>
</dbReference>
<keyword evidence="2" id="KW-0812">Transmembrane</keyword>
<keyword evidence="2" id="KW-1133">Transmembrane helix</keyword>
<feature type="transmembrane region" description="Helical" evidence="2">
    <location>
        <begin position="121"/>
        <end position="140"/>
    </location>
</feature>
<accession>A0A2N3YK15</accession>
<feature type="transmembrane region" description="Helical" evidence="2">
    <location>
        <begin position="33"/>
        <end position="55"/>
    </location>
</feature>
<gene>
    <name evidence="3" type="ORF">ATL31_1974</name>
</gene>
<feature type="compositionally biased region" description="Pro residues" evidence="1">
    <location>
        <begin position="154"/>
        <end position="165"/>
    </location>
</feature>
<evidence type="ECO:0000313" key="3">
    <source>
        <dbReference type="EMBL" id="PKW27138.1"/>
    </source>
</evidence>
<dbReference type="AlphaFoldDB" id="A0A2N3YK15"/>
<organism evidence="3 4">
    <name type="scientific">Phycicoccus duodecadis</name>
    <dbReference type="NCBI Taxonomy" id="173053"/>
    <lineage>
        <taxon>Bacteria</taxon>
        <taxon>Bacillati</taxon>
        <taxon>Actinomycetota</taxon>
        <taxon>Actinomycetes</taxon>
        <taxon>Micrococcales</taxon>
        <taxon>Intrasporangiaceae</taxon>
        <taxon>Phycicoccus</taxon>
    </lineage>
</organism>
<proteinExistence type="predicted"/>
<feature type="region of interest" description="Disordered" evidence="1">
    <location>
        <begin position="144"/>
        <end position="165"/>
    </location>
</feature>
<dbReference type="Proteomes" id="UP000233781">
    <property type="component" value="Unassembled WGS sequence"/>
</dbReference>
<comment type="caution">
    <text evidence="3">The sequence shown here is derived from an EMBL/GenBank/DDBJ whole genome shotgun (WGS) entry which is preliminary data.</text>
</comment>